<sequence>MLWGSPYGMTLAGFDLLNAIQNTPIAHQP</sequence>
<proteinExistence type="predicted"/>
<name>A0A2I2L0A0_9ACTN</name>
<dbReference type="EMBL" id="FZMO01000534">
    <property type="protein sequence ID" value="SNQ51345.1"/>
    <property type="molecule type" value="Genomic_DNA"/>
</dbReference>
<gene>
    <name evidence="1" type="ORF">FRACA_680019</name>
</gene>
<protein>
    <submittedName>
        <fullName evidence="1">Uncharacterized protein</fullName>
    </submittedName>
</protein>
<keyword evidence="2" id="KW-1185">Reference proteome</keyword>
<evidence type="ECO:0000313" key="2">
    <source>
        <dbReference type="Proteomes" id="UP000234331"/>
    </source>
</evidence>
<dbReference type="AlphaFoldDB" id="A0A2I2L0A0"/>
<accession>A0A2I2L0A0</accession>
<dbReference type="Proteomes" id="UP000234331">
    <property type="component" value="Unassembled WGS sequence"/>
</dbReference>
<evidence type="ECO:0000313" key="1">
    <source>
        <dbReference type="EMBL" id="SNQ51345.1"/>
    </source>
</evidence>
<reference evidence="1 2" key="1">
    <citation type="submission" date="2017-06" db="EMBL/GenBank/DDBJ databases">
        <authorList>
            <person name="Kim H.J."/>
            <person name="Triplett B.A."/>
        </authorList>
    </citation>
    <scope>NUCLEOTIDE SEQUENCE [LARGE SCALE GENOMIC DNA]</scope>
    <source>
        <strain evidence="1">FRACA_ARgP5</strain>
    </source>
</reference>
<organism evidence="1 2">
    <name type="scientific">Frankia canadensis</name>
    <dbReference type="NCBI Taxonomy" id="1836972"/>
    <lineage>
        <taxon>Bacteria</taxon>
        <taxon>Bacillati</taxon>
        <taxon>Actinomycetota</taxon>
        <taxon>Actinomycetes</taxon>
        <taxon>Frankiales</taxon>
        <taxon>Frankiaceae</taxon>
        <taxon>Frankia</taxon>
    </lineage>
</organism>